<dbReference type="InterPro" id="IPR029069">
    <property type="entry name" value="HotDog_dom_sf"/>
</dbReference>
<dbReference type="InterPro" id="IPR039298">
    <property type="entry name" value="ACOT13"/>
</dbReference>
<comment type="similarity">
    <text evidence="1">Belongs to the thioesterase PaaI family.</text>
</comment>
<dbReference type="InterPro" id="IPR006683">
    <property type="entry name" value="Thioestr_dom"/>
</dbReference>
<protein>
    <recommendedName>
        <fullName evidence="3">Thioesterase domain-containing protein</fullName>
    </recommendedName>
</protein>
<dbReference type="GO" id="GO:0047617">
    <property type="term" value="F:fatty acyl-CoA hydrolase activity"/>
    <property type="evidence" value="ECO:0007669"/>
    <property type="project" value="InterPro"/>
</dbReference>
<reference evidence="4 5" key="1">
    <citation type="submission" date="2019-01" db="EMBL/GenBank/DDBJ databases">
        <authorList>
            <person name="Sayadi A."/>
        </authorList>
    </citation>
    <scope>NUCLEOTIDE SEQUENCE [LARGE SCALE GENOMIC DNA]</scope>
</reference>
<keyword evidence="5" id="KW-1185">Reference proteome</keyword>
<evidence type="ECO:0000256" key="1">
    <source>
        <dbReference type="ARBA" id="ARBA00008324"/>
    </source>
</evidence>
<dbReference type="InterPro" id="IPR003736">
    <property type="entry name" value="PAAI_dom"/>
</dbReference>
<dbReference type="NCBIfam" id="TIGR00369">
    <property type="entry name" value="unchar_dom_1"/>
    <property type="match status" value="1"/>
</dbReference>
<evidence type="ECO:0000313" key="4">
    <source>
        <dbReference type="EMBL" id="VEN60186.1"/>
    </source>
</evidence>
<dbReference type="AlphaFoldDB" id="A0A653DJ09"/>
<dbReference type="Proteomes" id="UP000410492">
    <property type="component" value="Unassembled WGS sequence"/>
</dbReference>
<organism evidence="4 5">
    <name type="scientific">Callosobruchus maculatus</name>
    <name type="common">Southern cowpea weevil</name>
    <name type="synonym">Pulse bruchid</name>
    <dbReference type="NCBI Taxonomy" id="64391"/>
    <lineage>
        <taxon>Eukaryota</taxon>
        <taxon>Metazoa</taxon>
        <taxon>Ecdysozoa</taxon>
        <taxon>Arthropoda</taxon>
        <taxon>Hexapoda</taxon>
        <taxon>Insecta</taxon>
        <taxon>Pterygota</taxon>
        <taxon>Neoptera</taxon>
        <taxon>Endopterygota</taxon>
        <taxon>Coleoptera</taxon>
        <taxon>Polyphaga</taxon>
        <taxon>Cucujiformia</taxon>
        <taxon>Chrysomeloidea</taxon>
        <taxon>Chrysomelidae</taxon>
        <taxon>Bruchinae</taxon>
        <taxon>Bruchini</taxon>
        <taxon>Callosobruchus</taxon>
    </lineage>
</organism>
<sequence length="141" mass="15264">MTLTVNHLMNMMKKSCRFDRTMKDAVLKVLKDGHCVAELKVAEEHSNPMGGLHGGCSATLVDNVSSFALLSHEKGGAASVSVDMHMTYLKGAVVGDTIEIDARTTRVGKTLAFLEVDIRNKDTGDLLVKGTHTKYLLTKSS</sequence>
<dbReference type="FunFam" id="3.10.129.10:FF:000033">
    <property type="entry name" value="acyl-coenzyme A thioesterase 13"/>
    <property type="match status" value="1"/>
</dbReference>
<dbReference type="Gene3D" id="3.10.129.10">
    <property type="entry name" value="Hotdog Thioesterase"/>
    <property type="match status" value="1"/>
</dbReference>
<dbReference type="PANTHER" id="PTHR21660">
    <property type="entry name" value="THIOESTERASE SUPERFAMILY MEMBER-RELATED"/>
    <property type="match status" value="1"/>
</dbReference>
<evidence type="ECO:0000259" key="3">
    <source>
        <dbReference type="Pfam" id="PF03061"/>
    </source>
</evidence>
<dbReference type="PANTHER" id="PTHR21660:SF1">
    <property type="entry name" value="ACYL-COENZYME A THIOESTERASE 13"/>
    <property type="match status" value="1"/>
</dbReference>
<keyword evidence="2" id="KW-0378">Hydrolase</keyword>
<evidence type="ECO:0000256" key="2">
    <source>
        <dbReference type="ARBA" id="ARBA00022801"/>
    </source>
</evidence>
<name>A0A653DJ09_CALMS</name>
<dbReference type="OrthoDB" id="46529at2759"/>
<evidence type="ECO:0000313" key="5">
    <source>
        <dbReference type="Proteomes" id="UP000410492"/>
    </source>
</evidence>
<dbReference type="SUPFAM" id="SSF54637">
    <property type="entry name" value="Thioesterase/thiol ester dehydrase-isomerase"/>
    <property type="match status" value="1"/>
</dbReference>
<dbReference type="CDD" id="cd03443">
    <property type="entry name" value="PaaI_thioesterase"/>
    <property type="match status" value="1"/>
</dbReference>
<feature type="domain" description="Thioesterase" evidence="3">
    <location>
        <begin position="49"/>
        <end position="124"/>
    </location>
</feature>
<accession>A0A653DJ09</accession>
<gene>
    <name evidence="4" type="ORF">CALMAC_LOCUS17962</name>
</gene>
<proteinExistence type="inferred from homology"/>
<dbReference type="Pfam" id="PF03061">
    <property type="entry name" value="4HBT"/>
    <property type="match status" value="1"/>
</dbReference>
<dbReference type="EMBL" id="CAACVG010012389">
    <property type="protein sequence ID" value="VEN60186.1"/>
    <property type="molecule type" value="Genomic_DNA"/>
</dbReference>